<proteinExistence type="predicted"/>
<dbReference type="AlphaFoldDB" id="A0A2L1CCF0"/>
<dbReference type="EMBL" id="JACHED010000001">
    <property type="protein sequence ID" value="MBB6496485.1"/>
    <property type="molecule type" value="Genomic_DNA"/>
</dbReference>
<dbReference type="EMBL" id="JACDUO010000001">
    <property type="protein sequence ID" value="MBA2863511.1"/>
    <property type="molecule type" value="Genomic_DNA"/>
</dbReference>
<evidence type="ECO:0000313" key="2">
    <source>
        <dbReference type="EMBL" id="MBA2863511.1"/>
    </source>
</evidence>
<organism evidence="1 4">
    <name type="scientific">Methanococcus maripaludis</name>
    <name type="common">Methanococcus deltae</name>
    <dbReference type="NCBI Taxonomy" id="39152"/>
    <lineage>
        <taxon>Archaea</taxon>
        <taxon>Methanobacteriati</taxon>
        <taxon>Methanobacteriota</taxon>
        <taxon>Methanomada group</taxon>
        <taxon>Methanococci</taxon>
        <taxon>Methanococcales</taxon>
        <taxon>Methanococcaceae</taxon>
        <taxon>Methanococcus</taxon>
    </lineage>
</organism>
<protein>
    <submittedName>
        <fullName evidence="1">Uncharacterized protein</fullName>
    </submittedName>
</protein>
<reference evidence="4" key="1">
    <citation type="journal article" date="2018" name="Genome Announc.">
        <title>Complete Genome Sequence of the Methanococcus maripaludis Type Strain JJ (DSM 2067), a Model for Selenoprotein Synthesis in Archaea.</title>
        <authorList>
            <person name="Poehlein A."/>
            <person name="Heym D."/>
            <person name="Quitzke V."/>
            <person name="Fersch J."/>
            <person name="Daniel R."/>
            <person name="Rother M."/>
        </authorList>
    </citation>
    <scope>NUCLEOTIDE SEQUENCE [LARGE SCALE GENOMIC DNA]</scope>
    <source>
        <strain evidence="4">DSM 2067</strain>
    </source>
</reference>
<evidence type="ECO:0000313" key="4">
    <source>
        <dbReference type="Proteomes" id="UP000239462"/>
    </source>
</evidence>
<dbReference type="InterPro" id="IPR016736">
    <property type="entry name" value="MJ1481-like"/>
</dbReference>
<evidence type="ECO:0000313" key="5">
    <source>
        <dbReference type="Proteomes" id="UP000567099"/>
    </source>
</evidence>
<evidence type="ECO:0000313" key="1">
    <source>
        <dbReference type="EMBL" id="AVB76999.1"/>
    </source>
</evidence>
<dbReference type="RefSeq" id="WP_104838379.1">
    <property type="nucleotide sequence ID" value="NZ_CP026606.1"/>
</dbReference>
<dbReference type="GeneID" id="36102712"/>
<evidence type="ECO:0000313" key="3">
    <source>
        <dbReference type="EMBL" id="MBB6496485.1"/>
    </source>
</evidence>
<accession>A0A2L1CCF0</accession>
<dbReference type="Proteomes" id="UP000590564">
    <property type="component" value="Unassembled WGS sequence"/>
</dbReference>
<dbReference type="PIRSF" id="PIRSF018814">
    <property type="entry name" value="UCP018814"/>
    <property type="match status" value="1"/>
</dbReference>
<name>A0A2L1CCF0_METMI</name>
<gene>
    <name evidence="2" type="ORF">HNP94_000511</name>
    <name evidence="3" type="ORF">HNP96_000506</name>
    <name evidence="1" type="ORF">MMJJ_16280</name>
</gene>
<dbReference type="Proteomes" id="UP000239462">
    <property type="component" value="Chromosome"/>
</dbReference>
<dbReference type="EMBL" id="CP026606">
    <property type="protein sequence ID" value="AVB76999.1"/>
    <property type="molecule type" value="Genomic_DNA"/>
</dbReference>
<dbReference type="Pfam" id="PF09873">
    <property type="entry name" value="SepCysE"/>
    <property type="match status" value="1"/>
</dbReference>
<dbReference type="KEGG" id="mmad:MMJJ_16280"/>
<reference evidence="1" key="2">
    <citation type="submission" date="2018-02" db="EMBL/GenBank/DDBJ databases">
        <title>Complete genome sequence of the Methanococcus maripaludis type strain JJ (DSM 2067), a model for selenoprotein synthesis in Archaea.</title>
        <authorList>
            <person name="Poehlein A."/>
            <person name="Heym D."/>
            <person name="Quitzke V."/>
            <person name="Fersch J."/>
            <person name="Daniel R."/>
            <person name="Rother M."/>
        </authorList>
    </citation>
    <scope>NUCLEOTIDE SEQUENCE [LARGE SCALE GENOMIC DNA]</scope>
    <source>
        <strain evidence="1">DSM 2067</strain>
    </source>
</reference>
<sequence length="219" mass="24674">MSETQYSKELIKKAVETISKAKTVSATQNFEKNENKKTFSDAKSGKIDTIEFKKAVHSLFEADEYLYKYAPNHDLDEEKAREFSKLLFDAQKHINNVLGGFGFDIETVALDGQALYIVSNKKVLKSLKDINPYLNIISTEGVLEIEDMKVVNPKIPEKALPGIEKKCKITKEQISKVISNISPSKVVVLVKDGDVADELIYKRAKELYNAEKLNADEIL</sequence>
<reference evidence="2 5" key="3">
    <citation type="submission" date="2020-07" db="EMBL/GenBank/DDBJ databases">
        <title>Genomic Encyclopedia of Type Strains, Phase IV (KMG-V): Genome sequencing to study the core and pangenomes of soil and plant-associated prokaryotes.</title>
        <authorList>
            <person name="Whitman W."/>
        </authorList>
    </citation>
    <scope>NUCLEOTIDE SEQUENCE [LARGE SCALE GENOMIC DNA]</scope>
    <source>
        <strain evidence="2 5">C13</strain>
        <strain evidence="3 6">D1</strain>
    </source>
</reference>
<dbReference type="Proteomes" id="UP000567099">
    <property type="component" value="Unassembled WGS sequence"/>
</dbReference>
<evidence type="ECO:0000313" key="6">
    <source>
        <dbReference type="Proteomes" id="UP000590564"/>
    </source>
</evidence>